<sequence length="149" mass="17386">MIFISVTRLRVHSLLNLLSFFSKNEASVKALLSTEGFLQGKELIDKRLTFWTVTLWKDIEAMKKFRNCDAHRKAMQKLPLWCDEAAYVHWCQEEPEIPDWETVYQKLITEGKITKVKKPSPQQANLSYTPVKWKMIERNLGGNKVYPVG</sequence>
<dbReference type="InterPro" id="IPR011008">
    <property type="entry name" value="Dimeric_a/b-barrel"/>
</dbReference>
<proteinExistence type="predicted"/>
<keyword evidence="2" id="KW-1185">Reference proteome</keyword>
<dbReference type="Proteomes" id="UP001589828">
    <property type="component" value="Unassembled WGS sequence"/>
</dbReference>
<accession>A0ABV6LDV1</accession>
<name>A0ABV6LDV1_9SPHI</name>
<reference evidence="1 2" key="1">
    <citation type="submission" date="2024-09" db="EMBL/GenBank/DDBJ databases">
        <authorList>
            <person name="Sun Q."/>
            <person name="Mori K."/>
        </authorList>
    </citation>
    <scope>NUCLEOTIDE SEQUENCE [LARGE SCALE GENOMIC DNA]</scope>
    <source>
        <strain evidence="1 2">NCAIM B.02415</strain>
    </source>
</reference>
<evidence type="ECO:0000313" key="1">
    <source>
        <dbReference type="EMBL" id="MFC0517640.1"/>
    </source>
</evidence>
<dbReference type="SUPFAM" id="SSF54909">
    <property type="entry name" value="Dimeric alpha+beta barrel"/>
    <property type="match status" value="1"/>
</dbReference>
<evidence type="ECO:0000313" key="2">
    <source>
        <dbReference type="Proteomes" id="UP001589828"/>
    </source>
</evidence>
<dbReference type="EMBL" id="JBHLTS010000075">
    <property type="protein sequence ID" value="MFC0517640.1"/>
    <property type="molecule type" value="Genomic_DNA"/>
</dbReference>
<gene>
    <name evidence="1" type="ORF">ACFFGT_25735</name>
</gene>
<evidence type="ECO:0008006" key="3">
    <source>
        <dbReference type="Google" id="ProtNLM"/>
    </source>
</evidence>
<protein>
    <recommendedName>
        <fullName evidence="3">DUF3291 domain-containing protein</fullName>
    </recommendedName>
</protein>
<dbReference type="RefSeq" id="WP_377025381.1">
    <property type="nucleotide sequence ID" value="NZ_JBHLTS010000075.1"/>
</dbReference>
<organism evidence="1 2">
    <name type="scientific">Mucilaginibacter angelicae</name>
    <dbReference type="NCBI Taxonomy" id="869718"/>
    <lineage>
        <taxon>Bacteria</taxon>
        <taxon>Pseudomonadati</taxon>
        <taxon>Bacteroidota</taxon>
        <taxon>Sphingobacteriia</taxon>
        <taxon>Sphingobacteriales</taxon>
        <taxon>Sphingobacteriaceae</taxon>
        <taxon>Mucilaginibacter</taxon>
    </lineage>
</organism>
<comment type="caution">
    <text evidence="1">The sequence shown here is derived from an EMBL/GenBank/DDBJ whole genome shotgun (WGS) entry which is preliminary data.</text>
</comment>